<organism evidence="2 3">
    <name type="scientific">Halobacterium litoreum</name>
    <dbReference type="NCBI Taxonomy" id="2039234"/>
    <lineage>
        <taxon>Archaea</taxon>
        <taxon>Methanobacteriati</taxon>
        <taxon>Methanobacteriota</taxon>
        <taxon>Stenosarchaea group</taxon>
        <taxon>Halobacteria</taxon>
        <taxon>Halobacteriales</taxon>
        <taxon>Halobacteriaceae</taxon>
        <taxon>Halobacterium</taxon>
    </lineage>
</organism>
<dbReference type="GeneID" id="69118231"/>
<dbReference type="RefSeq" id="WP_232569854.1">
    <property type="nucleotide sequence ID" value="NZ_CP089466.1"/>
</dbReference>
<dbReference type="Pfam" id="PF24035">
    <property type="entry name" value="DUF7344"/>
    <property type="match status" value="1"/>
</dbReference>
<feature type="domain" description="DUF7344" evidence="1">
    <location>
        <begin position="18"/>
        <end position="88"/>
    </location>
</feature>
<dbReference type="AlphaFoldDB" id="A0ABD5NI23"/>
<evidence type="ECO:0000313" key="3">
    <source>
        <dbReference type="Proteomes" id="UP001595660"/>
    </source>
</evidence>
<protein>
    <recommendedName>
        <fullName evidence="1">DUF7344 domain-containing protein</fullName>
    </recommendedName>
</protein>
<accession>A0ABD5NI23</accession>
<comment type="caution">
    <text evidence="2">The sequence shown here is derived from an EMBL/GenBank/DDBJ whole genome shotgun (WGS) entry which is preliminary data.</text>
</comment>
<evidence type="ECO:0000313" key="2">
    <source>
        <dbReference type="EMBL" id="MFC3478754.1"/>
    </source>
</evidence>
<evidence type="ECO:0000259" key="1">
    <source>
        <dbReference type="Pfam" id="PF24035"/>
    </source>
</evidence>
<proteinExistence type="predicted"/>
<keyword evidence="3" id="KW-1185">Reference proteome</keyword>
<reference evidence="2 3" key="1">
    <citation type="journal article" date="2019" name="Int. J. Syst. Evol. Microbiol.">
        <title>The Global Catalogue of Microorganisms (GCM) 10K type strain sequencing project: providing services to taxonomists for standard genome sequencing and annotation.</title>
        <authorList>
            <consortium name="The Broad Institute Genomics Platform"/>
            <consortium name="The Broad Institute Genome Sequencing Center for Infectious Disease"/>
            <person name="Wu L."/>
            <person name="Ma J."/>
        </authorList>
    </citation>
    <scope>NUCLEOTIDE SEQUENCE [LARGE SCALE GENOMIC DNA]</scope>
    <source>
        <strain evidence="2 3">CGMCC 1.12562</strain>
    </source>
</reference>
<dbReference type="InterPro" id="IPR055768">
    <property type="entry name" value="DUF7344"/>
</dbReference>
<dbReference type="Proteomes" id="UP001595660">
    <property type="component" value="Unassembled WGS sequence"/>
</dbReference>
<sequence length="127" mass="13992">MPQSVVGKPAADNWDQVFDALSAEPRRQIVVSLRDAAPDDALELPDAAVTARPPADRDRFATSLYHRHLPALATPEYVEWERDRGLVRRGPNFDQVAAVFRAVYADASALPAALVDGCRGLERRRGD</sequence>
<name>A0ABD5NI23_9EURY</name>
<dbReference type="EMBL" id="JBHRWN010000002">
    <property type="protein sequence ID" value="MFC3478754.1"/>
    <property type="molecule type" value="Genomic_DNA"/>
</dbReference>
<gene>
    <name evidence="2" type="ORF">ACFOKC_13575</name>
</gene>